<dbReference type="InterPro" id="IPR042106">
    <property type="entry name" value="Nuo/plastoQ_OxRdtase_6_NuoJ"/>
</dbReference>
<dbReference type="AlphaFoldDB" id="D7CJF3"/>
<dbReference type="PANTHER" id="PTHR33269">
    <property type="entry name" value="NADH-UBIQUINONE OXIDOREDUCTASE CHAIN 6"/>
    <property type="match status" value="1"/>
</dbReference>
<organism evidence="3 4">
    <name type="scientific">Syntrophothermus lipocalidus (strain DSM 12680 / TGB-C1)</name>
    <dbReference type="NCBI Taxonomy" id="643648"/>
    <lineage>
        <taxon>Bacteria</taxon>
        <taxon>Bacillati</taxon>
        <taxon>Bacillota</taxon>
        <taxon>Clostridia</taxon>
        <taxon>Eubacteriales</taxon>
        <taxon>Syntrophomonadaceae</taxon>
        <taxon>Syntrophothermus</taxon>
    </lineage>
</organism>
<feature type="transmembrane region" description="Helical" evidence="2">
    <location>
        <begin position="6"/>
        <end position="24"/>
    </location>
</feature>
<dbReference type="HOGENOM" id="CLU_085957_2_2_9"/>
<evidence type="ECO:0000256" key="2">
    <source>
        <dbReference type="RuleBase" id="RU004429"/>
    </source>
</evidence>
<dbReference type="InterPro" id="IPR001457">
    <property type="entry name" value="NADH_UbQ/plastoQ_OxRdtase_su6"/>
</dbReference>
<dbReference type="Pfam" id="PF00499">
    <property type="entry name" value="Oxidored_q3"/>
    <property type="match status" value="1"/>
</dbReference>
<comment type="catalytic activity">
    <reaction evidence="2">
        <text>a quinone + NADH + 5 H(+)(in) = a quinol + NAD(+) + 4 H(+)(out)</text>
        <dbReference type="Rhea" id="RHEA:57888"/>
        <dbReference type="ChEBI" id="CHEBI:15378"/>
        <dbReference type="ChEBI" id="CHEBI:24646"/>
        <dbReference type="ChEBI" id="CHEBI:57540"/>
        <dbReference type="ChEBI" id="CHEBI:57945"/>
        <dbReference type="ChEBI" id="CHEBI:132124"/>
    </reaction>
</comment>
<dbReference type="OrthoDB" id="9814997at2"/>
<protein>
    <recommendedName>
        <fullName evidence="2">NADH-quinone oxidoreductase subunit J</fullName>
        <ecNumber evidence="2">7.1.1.-</ecNumber>
    </recommendedName>
</protein>
<dbReference type="RefSeq" id="WP_013174444.1">
    <property type="nucleotide sequence ID" value="NC_014220.1"/>
</dbReference>
<keyword evidence="2" id="KW-1133">Transmembrane helix</keyword>
<reference evidence="3 4" key="2">
    <citation type="journal article" date="2010" name="Stand. Genomic Sci.">
        <title>Complete genome sequence of Syntrophothermus lipocalidus type strain (TGB-C1).</title>
        <authorList>
            <person name="Djao O.D."/>
            <person name="Zhang X."/>
            <person name="Lucas S."/>
            <person name="Lapidus A."/>
            <person name="Del Rio T.G."/>
            <person name="Nolan M."/>
            <person name="Tice H."/>
            <person name="Cheng J.F."/>
            <person name="Han C."/>
            <person name="Tapia R."/>
            <person name="Goodwin L."/>
            <person name="Pitluck S."/>
            <person name="Liolios K."/>
            <person name="Ivanova N."/>
            <person name="Mavromatis K."/>
            <person name="Mikhailova N."/>
            <person name="Ovchinnikova G."/>
            <person name="Pati A."/>
            <person name="Brambilla E."/>
            <person name="Chen A."/>
            <person name="Palaniappan K."/>
            <person name="Land M."/>
            <person name="Hauser L."/>
            <person name="Chang Y.J."/>
            <person name="Jeffries C.D."/>
            <person name="Rohde M."/>
            <person name="Sikorski J."/>
            <person name="Spring S."/>
            <person name="Goker M."/>
            <person name="Detter J.C."/>
            <person name="Woyke T."/>
            <person name="Bristow J."/>
            <person name="Eisen J.A."/>
            <person name="Markowitz V."/>
            <person name="Hugenholtz P."/>
            <person name="Kyrpides N.C."/>
            <person name="Klenk H.P."/>
        </authorList>
    </citation>
    <scope>NUCLEOTIDE SEQUENCE [LARGE SCALE GENOMIC DNA]</scope>
    <source>
        <strain evidence="4">DSM 12680 / TGB-C1</strain>
    </source>
</reference>
<keyword evidence="2" id="KW-0874">Quinone</keyword>
<reference evidence="4" key="1">
    <citation type="journal article" date="2010" name="Stand. Genomic Sci.">
        <title>Complete genome sequence of Syntrophothermus lipocalidus type strain (TGB-C1T).</title>
        <authorList>
            <consortium name="US DOE Joint Genome Institute (JGI-PGF)"/>
            <person name="Djao O."/>
            <person name="Zhang X."/>
            <person name="Lucas S."/>
            <person name="Lapidus A."/>
            <person name="Glavina Del Rio T."/>
            <person name="Nolan M."/>
            <person name="Tice H."/>
            <person name="Cheng J."/>
            <person name="Han C."/>
            <person name="Tapia R."/>
            <person name="Goodwin L."/>
            <person name="Pitluck S."/>
            <person name="Liolios K."/>
            <person name="Ivanova N."/>
            <person name="Mavromatis K."/>
            <person name="Mikhailova N."/>
            <person name="Ovchinnikova G."/>
            <person name="Pati A."/>
            <person name="Brambilla E."/>
            <person name="Chen A."/>
            <person name="Palaniappan K."/>
            <person name="Land M."/>
            <person name="Hauser L."/>
            <person name="Chang Y."/>
            <person name="Jeffries C."/>
            <person name="Rohde M."/>
            <person name="Sikorski J."/>
            <person name="Spring S."/>
            <person name="Goker M."/>
            <person name="Detter J."/>
            <person name="Woyke T."/>
            <person name="Bristow J."/>
            <person name="Eisen J."/>
            <person name="Markowitz V."/>
            <person name="Hugenholtz P."/>
            <person name="Kyrpides N."/>
            <person name="Klenk H."/>
        </authorList>
    </citation>
    <scope>NUCLEOTIDE SEQUENCE [LARGE SCALE GENOMIC DNA]</scope>
    <source>
        <strain evidence="4">DSM 12680 / TGB-C1</strain>
    </source>
</reference>
<feature type="transmembrane region" description="Helical" evidence="2">
    <location>
        <begin position="94"/>
        <end position="112"/>
    </location>
</feature>
<gene>
    <name evidence="3" type="ordered locus">Slip_0255</name>
</gene>
<comment type="subcellular location">
    <subcellularLocation>
        <location evidence="2">Cell membrane</location>
        <topology evidence="2">Multi-pass membrane protein</topology>
    </subcellularLocation>
</comment>
<dbReference type="GO" id="GO:0048038">
    <property type="term" value="F:quinone binding"/>
    <property type="evidence" value="ECO:0007669"/>
    <property type="project" value="UniProtKB-UniRule"/>
</dbReference>
<accession>D7CJF3</accession>
<dbReference type="eggNOG" id="COG0839">
    <property type="taxonomic scope" value="Bacteria"/>
</dbReference>
<dbReference type="GO" id="GO:0005886">
    <property type="term" value="C:plasma membrane"/>
    <property type="evidence" value="ECO:0007669"/>
    <property type="project" value="UniProtKB-SubCell"/>
</dbReference>
<dbReference type="GO" id="GO:0008137">
    <property type="term" value="F:NADH dehydrogenase (ubiquinone) activity"/>
    <property type="evidence" value="ECO:0007669"/>
    <property type="project" value="UniProtKB-UniRule"/>
</dbReference>
<keyword evidence="2" id="KW-0472">Membrane</keyword>
<sequence>MTWEAVTFYILAVVTVTGAAGVVFSSNIVRAAFFLVASFLGVAALYFLLGADFLGLVQIMIYAGAVSVLVIFAVMLVIKDDIRRTSLFHPVSRWWGAAIAVLLTTALGKAVWQTSFPAKGLAVETDRVGQMAKLLLGDYVVAFEVAAVLLLVAIVGAIILAKGGEE</sequence>
<dbReference type="STRING" id="643648.Slip_0255"/>
<comment type="similarity">
    <text evidence="1 2">Belongs to the complex I subunit 6 family.</text>
</comment>
<feature type="transmembrane region" description="Helical" evidence="2">
    <location>
        <begin position="55"/>
        <end position="78"/>
    </location>
</feature>
<dbReference type="EMBL" id="CP002048">
    <property type="protein sequence ID" value="ADI01042.1"/>
    <property type="molecule type" value="Genomic_DNA"/>
</dbReference>
<dbReference type="Proteomes" id="UP000000378">
    <property type="component" value="Chromosome"/>
</dbReference>
<dbReference type="PANTHER" id="PTHR33269:SF17">
    <property type="entry name" value="NADH-UBIQUINONE OXIDOREDUCTASE CHAIN 6"/>
    <property type="match status" value="1"/>
</dbReference>
<name>D7CJF3_SYNLT</name>
<evidence type="ECO:0000313" key="3">
    <source>
        <dbReference type="EMBL" id="ADI01042.1"/>
    </source>
</evidence>
<dbReference type="EC" id="7.1.1.-" evidence="2"/>
<dbReference type="Gene3D" id="1.20.120.1200">
    <property type="entry name" value="NADH-ubiquinone/plastoquinone oxidoreductase chain 6, subunit NuoJ"/>
    <property type="match status" value="1"/>
</dbReference>
<feature type="transmembrane region" description="Helical" evidence="2">
    <location>
        <begin position="31"/>
        <end position="49"/>
    </location>
</feature>
<keyword evidence="2" id="KW-0520">NAD</keyword>
<evidence type="ECO:0000256" key="1">
    <source>
        <dbReference type="ARBA" id="ARBA00005698"/>
    </source>
</evidence>
<feature type="transmembrane region" description="Helical" evidence="2">
    <location>
        <begin position="139"/>
        <end position="161"/>
    </location>
</feature>
<dbReference type="KEGG" id="slp:Slip_0255"/>
<evidence type="ECO:0000313" key="4">
    <source>
        <dbReference type="Proteomes" id="UP000000378"/>
    </source>
</evidence>
<comment type="function">
    <text evidence="2">NDH-1 shuttles electrons from NADH, via FMN and iron-sulfur (Fe-S) centers, to quinones in the respiratory chain. Couples the redox reaction to proton translocation (for every two electrons transferred, four hydrogen ions are translocated across the cytoplasmic membrane), and thus conserves the redox energy in a proton gradient.</text>
</comment>
<keyword evidence="2" id="KW-1003">Cell membrane</keyword>
<proteinExistence type="inferred from homology"/>
<keyword evidence="2" id="KW-0812">Transmembrane</keyword>
<keyword evidence="4" id="KW-1185">Reference proteome</keyword>